<dbReference type="SUPFAM" id="SSF48403">
    <property type="entry name" value="Ankyrin repeat"/>
    <property type="match status" value="1"/>
</dbReference>
<dbReference type="OrthoDB" id="1585477at2759"/>
<accession>A0A835CIH5</accession>
<sequence length="323" mass="36862">MSTSYQHSDDMSGLYEASSIGCVDTLNQLLHQNPQILHKISLTSFTETPLHISSLLGHLDFTKALLSHKPQLALELNSSRSTPLHLASAEGHIQIVKELVGVNEEACLVGDEEGRIPLHYAAMRGRMEVVRELVRAKPESLSLRDNINGNTTLHFCVIYNHLETLKAIVELLEPERSGELLNYTNSDGKNTILHLAVMFKQVEYLLTIPEIRSEARSMKNERGYTVHEMLERSPKDMKSLRIQLMFINYNIIDQSQTPEPTRDVADDDEEVERPRENNESNCCVIRIYKSIVNWFRPKDMDKWFKEMKSNLSVVAILISTLSF</sequence>
<gene>
    <name evidence="6" type="ORF">G2W53_000459</name>
</gene>
<evidence type="ECO:0000313" key="7">
    <source>
        <dbReference type="Proteomes" id="UP000634136"/>
    </source>
</evidence>
<dbReference type="InterPro" id="IPR036770">
    <property type="entry name" value="Ankyrin_rpt-contain_sf"/>
</dbReference>
<dbReference type="Pfam" id="PF12796">
    <property type="entry name" value="Ank_2"/>
    <property type="match status" value="2"/>
</dbReference>
<reference evidence="6" key="1">
    <citation type="submission" date="2020-09" db="EMBL/GenBank/DDBJ databases">
        <title>Genome-Enabled Discovery of Anthraquinone Biosynthesis in Senna tora.</title>
        <authorList>
            <person name="Kang S.-H."/>
            <person name="Pandey R.P."/>
            <person name="Lee C.-M."/>
            <person name="Sim J.-S."/>
            <person name="Jeong J.-T."/>
            <person name="Choi B.-S."/>
            <person name="Jung M."/>
            <person name="Ginzburg D."/>
            <person name="Zhao K."/>
            <person name="Won S.Y."/>
            <person name="Oh T.-J."/>
            <person name="Yu Y."/>
            <person name="Kim N.-H."/>
            <person name="Lee O.R."/>
            <person name="Lee T.-H."/>
            <person name="Bashyal P."/>
            <person name="Kim T.-S."/>
            <person name="Lee W.-H."/>
            <person name="Kawkins C."/>
            <person name="Kim C.-K."/>
            <person name="Kim J.S."/>
            <person name="Ahn B.O."/>
            <person name="Rhee S.Y."/>
            <person name="Sohng J.K."/>
        </authorList>
    </citation>
    <scope>NUCLEOTIDE SEQUENCE</scope>
    <source>
        <tissue evidence="6">Leaf</tissue>
    </source>
</reference>
<dbReference type="Proteomes" id="UP000634136">
    <property type="component" value="Unassembled WGS sequence"/>
</dbReference>
<protein>
    <submittedName>
        <fullName evidence="6">Ankyrin repeat-containing protein</fullName>
    </submittedName>
</protein>
<dbReference type="InterPro" id="IPR002110">
    <property type="entry name" value="Ankyrin_rpt"/>
</dbReference>
<feature type="region of interest" description="Disordered" evidence="5">
    <location>
        <begin position="257"/>
        <end position="277"/>
    </location>
</feature>
<keyword evidence="3 4" id="KW-0040">ANK repeat</keyword>
<organism evidence="6 7">
    <name type="scientific">Senna tora</name>
    <dbReference type="NCBI Taxonomy" id="362788"/>
    <lineage>
        <taxon>Eukaryota</taxon>
        <taxon>Viridiplantae</taxon>
        <taxon>Streptophyta</taxon>
        <taxon>Embryophyta</taxon>
        <taxon>Tracheophyta</taxon>
        <taxon>Spermatophyta</taxon>
        <taxon>Magnoliopsida</taxon>
        <taxon>eudicotyledons</taxon>
        <taxon>Gunneridae</taxon>
        <taxon>Pentapetalae</taxon>
        <taxon>rosids</taxon>
        <taxon>fabids</taxon>
        <taxon>Fabales</taxon>
        <taxon>Fabaceae</taxon>
        <taxon>Caesalpinioideae</taxon>
        <taxon>Cassia clade</taxon>
        <taxon>Senna</taxon>
    </lineage>
</organism>
<dbReference type="PROSITE" id="PS50297">
    <property type="entry name" value="ANK_REP_REGION"/>
    <property type="match status" value="2"/>
</dbReference>
<evidence type="ECO:0000256" key="2">
    <source>
        <dbReference type="ARBA" id="ARBA00022737"/>
    </source>
</evidence>
<evidence type="ECO:0000256" key="3">
    <source>
        <dbReference type="ARBA" id="ARBA00023043"/>
    </source>
</evidence>
<keyword evidence="7" id="KW-1185">Reference proteome</keyword>
<dbReference type="EMBL" id="JAAIUW010000001">
    <property type="protein sequence ID" value="KAF7843554.1"/>
    <property type="molecule type" value="Genomic_DNA"/>
</dbReference>
<dbReference type="PANTHER" id="PTHR24186:SF37">
    <property type="entry name" value="PGG DOMAIN-CONTAINING PROTEIN"/>
    <property type="match status" value="1"/>
</dbReference>
<comment type="subcellular location">
    <subcellularLocation>
        <location evidence="1">Cell membrane</location>
        <topology evidence="1">Peripheral membrane protein</topology>
        <orientation evidence="1">Cytoplasmic side</orientation>
    </subcellularLocation>
</comment>
<dbReference type="SMART" id="SM00248">
    <property type="entry name" value="ANK"/>
    <property type="match status" value="5"/>
</dbReference>
<feature type="repeat" description="ANK" evidence="4">
    <location>
        <begin position="113"/>
        <end position="135"/>
    </location>
</feature>
<keyword evidence="2" id="KW-0677">Repeat</keyword>
<evidence type="ECO:0000256" key="5">
    <source>
        <dbReference type="SAM" id="MobiDB-lite"/>
    </source>
</evidence>
<dbReference type="AlphaFoldDB" id="A0A835CIH5"/>
<feature type="repeat" description="ANK" evidence="4">
    <location>
        <begin position="79"/>
        <end position="100"/>
    </location>
</feature>
<evidence type="ECO:0000256" key="1">
    <source>
        <dbReference type="ARBA" id="ARBA00004413"/>
    </source>
</evidence>
<evidence type="ECO:0000313" key="6">
    <source>
        <dbReference type="EMBL" id="KAF7843554.1"/>
    </source>
</evidence>
<dbReference type="PROSITE" id="PS50088">
    <property type="entry name" value="ANK_REPEAT"/>
    <property type="match status" value="2"/>
</dbReference>
<comment type="caution">
    <text evidence="6">The sequence shown here is derived from an EMBL/GenBank/DDBJ whole genome shotgun (WGS) entry which is preliminary data.</text>
</comment>
<evidence type="ECO:0000256" key="4">
    <source>
        <dbReference type="PROSITE-ProRule" id="PRU00023"/>
    </source>
</evidence>
<proteinExistence type="predicted"/>
<dbReference type="GO" id="GO:0005886">
    <property type="term" value="C:plasma membrane"/>
    <property type="evidence" value="ECO:0007669"/>
    <property type="project" value="UniProtKB-SubCell"/>
</dbReference>
<dbReference type="PANTHER" id="PTHR24186">
    <property type="entry name" value="PROTEIN PHOSPHATASE 1 REGULATORY SUBUNIT"/>
    <property type="match status" value="1"/>
</dbReference>
<dbReference type="Gene3D" id="1.25.40.20">
    <property type="entry name" value="Ankyrin repeat-containing domain"/>
    <property type="match status" value="2"/>
</dbReference>
<name>A0A835CIH5_9FABA</name>